<dbReference type="SMART" id="SM00471">
    <property type="entry name" value="HDc"/>
    <property type="match status" value="1"/>
</dbReference>
<evidence type="ECO:0000313" key="2">
    <source>
        <dbReference type="EMBL" id="GHC42532.1"/>
    </source>
</evidence>
<dbReference type="RefSeq" id="WP_189566929.1">
    <property type="nucleotide sequence ID" value="NZ_BMXI01000001.1"/>
</dbReference>
<dbReference type="PANTHER" id="PTHR33594:SF1">
    <property type="entry name" value="HD_PDEASE DOMAIN-CONTAINING PROTEIN"/>
    <property type="match status" value="1"/>
</dbReference>
<evidence type="ECO:0000313" key="3">
    <source>
        <dbReference type="Proteomes" id="UP000644507"/>
    </source>
</evidence>
<reference evidence="2" key="1">
    <citation type="journal article" date="2014" name="Int. J. Syst. Evol. Microbiol.">
        <title>Complete genome sequence of Corynebacterium casei LMG S-19264T (=DSM 44701T), isolated from a smear-ripened cheese.</title>
        <authorList>
            <consortium name="US DOE Joint Genome Institute (JGI-PGF)"/>
            <person name="Walter F."/>
            <person name="Albersmeier A."/>
            <person name="Kalinowski J."/>
            <person name="Ruckert C."/>
        </authorList>
    </citation>
    <scope>NUCLEOTIDE SEQUENCE</scope>
    <source>
        <strain evidence="2">KCTC 12988</strain>
    </source>
</reference>
<sequence>MKSEEEWSEVFRNFLTEAQESDPAHELGHVERVVRNARQLTQVEGADWSVVFPAAWLHDCVFVAKDSPLRKEASRLSADQAVSFLRDRGYPLAEWDALHHAIAAHSFSANITPRTLEARVLQDADRIDALGAVGLSRCLMLGGHMGTALMSPVDPFCENREPDDARYTIDHFYRKLLKLENTMQTAAGRDLARERSDVLRSFLAQLRKEVI</sequence>
<evidence type="ECO:0000259" key="1">
    <source>
        <dbReference type="SMART" id="SM00471"/>
    </source>
</evidence>
<dbReference type="Pfam" id="PF01966">
    <property type="entry name" value="HD"/>
    <property type="match status" value="1"/>
</dbReference>
<protein>
    <submittedName>
        <fullName evidence="2">Phosphohydrolase</fullName>
    </submittedName>
</protein>
<accession>A0A918TFE0</accession>
<reference evidence="2" key="2">
    <citation type="submission" date="2020-09" db="EMBL/GenBank/DDBJ databases">
        <authorList>
            <person name="Sun Q."/>
            <person name="Kim S."/>
        </authorList>
    </citation>
    <scope>NUCLEOTIDE SEQUENCE</scope>
    <source>
        <strain evidence="2">KCTC 12988</strain>
    </source>
</reference>
<proteinExistence type="predicted"/>
<gene>
    <name evidence="2" type="ORF">GCM10007100_04450</name>
</gene>
<comment type="caution">
    <text evidence="2">The sequence shown here is derived from an EMBL/GenBank/DDBJ whole genome shotgun (WGS) entry which is preliminary data.</text>
</comment>
<dbReference type="PANTHER" id="PTHR33594">
    <property type="entry name" value="SUPERFAMILY HYDROLASE, PUTATIVE (AFU_ORTHOLOGUE AFUA_1G03035)-RELATED"/>
    <property type="match status" value="1"/>
</dbReference>
<dbReference type="Proteomes" id="UP000644507">
    <property type="component" value="Unassembled WGS sequence"/>
</dbReference>
<dbReference type="Gene3D" id="1.10.3210.50">
    <property type="match status" value="1"/>
</dbReference>
<dbReference type="EMBL" id="BMXI01000001">
    <property type="protein sequence ID" value="GHC42532.1"/>
    <property type="molecule type" value="Genomic_DNA"/>
</dbReference>
<dbReference type="InterPro" id="IPR006674">
    <property type="entry name" value="HD_domain"/>
</dbReference>
<dbReference type="InterPro" id="IPR003607">
    <property type="entry name" value="HD/PDEase_dom"/>
</dbReference>
<feature type="domain" description="HD/PDEase" evidence="1">
    <location>
        <begin position="22"/>
        <end position="139"/>
    </location>
</feature>
<dbReference type="CDD" id="cd00077">
    <property type="entry name" value="HDc"/>
    <property type="match status" value="1"/>
</dbReference>
<dbReference type="AlphaFoldDB" id="A0A918TFE0"/>
<keyword evidence="3" id="KW-1185">Reference proteome</keyword>
<dbReference type="SUPFAM" id="SSF109604">
    <property type="entry name" value="HD-domain/PDEase-like"/>
    <property type="match status" value="1"/>
</dbReference>
<organism evidence="2 3">
    <name type="scientific">Roseibacillus persicicus</name>
    <dbReference type="NCBI Taxonomy" id="454148"/>
    <lineage>
        <taxon>Bacteria</taxon>
        <taxon>Pseudomonadati</taxon>
        <taxon>Verrucomicrobiota</taxon>
        <taxon>Verrucomicrobiia</taxon>
        <taxon>Verrucomicrobiales</taxon>
        <taxon>Verrucomicrobiaceae</taxon>
        <taxon>Roseibacillus</taxon>
    </lineage>
</organism>
<name>A0A918TFE0_9BACT</name>